<gene>
    <name evidence="2" type="ORF">KOR34_41540</name>
</gene>
<reference evidence="2 3" key="1">
    <citation type="submission" date="2019-02" db="EMBL/GenBank/DDBJ databases">
        <title>Deep-cultivation of Planctomycetes and their phenomic and genomic characterization uncovers novel biology.</title>
        <authorList>
            <person name="Wiegand S."/>
            <person name="Jogler M."/>
            <person name="Boedeker C."/>
            <person name="Pinto D."/>
            <person name="Vollmers J."/>
            <person name="Rivas-Marin E."/>
            <person name="Kohn T."/>
            <person name="Peeters S.H."/>
            <person name="Heuer A."/>
            <person name="Rast P."/>
            <person name="Oberbeckmann S."/>
            <person name="Bunk B."/>
            <person name="Jeske O."/>
            <person name="Meyerdierks A."/>
            <person name="Storesund J.E."/>
            <person name="Kallscheuer N."/>
            <person name="Luecker S."/>
            <person name="Lage O.M."/>
            <person name="Pohl T."/>
            <person name="Merkel B.J."/>
            <person name="Hornburger P."/>
            <person name="Mueller R.-W."/>
            <person name="Bruemmer F."/>
            <person name="Labrenz M."/>
            <person name="Spormann A.M."/>
            <person name="Op Den Camp H."/>
            <person name="Overmann J."/>
            <person name="Amann R."/>
            <person name="Jetten M.S.M."/>
            <person name="Mascher T."/>
            <person name="Medema M.H."/>
            <person name="Devos D.P."/>
            <person name="Kaster A.-K."/>
            <person name="Ovreas L."/>
            <person name="Rohde M."/>
            <person name="Galperin M.Y."/>
            <person name="Jogler C."/>
        </authorList>
    </citation>
    <scope>NUCLEOTIDE SEQUENCE [LARGE SCALE GENOMIC DNA]</scope>
    <source>
        <strain evidence="2 3">KOR34</strain>
    </source>
</reference>
<sequence length="110" mass="11701">MLFRWWVVGSLRLDLSFVLLLMGGAALRAHSNVARRCVIGVSALVIVVSVGLVVRAYLAGTDGMSVRIGREIENPTIGAVALVSALFSVLAAAPLGLLLTRQARIEFAKQ</sequence>
<feature type="transmembrane region" description="Helical" evidence="1">
    <location>
        <begin position="77"/>
        <end position="99"/>
    </location>
</feature>
<keyword evidence="3" id="KW-1185">Reference proteome</keyword>
<evidence type="ECO:0000313" key="3">
    <source>
        <dbReference type="Proteomes" id="UP000316714"/>
    </source>
</evidence>
<dbReference type="EMBL" id="SIHJ01000003">
    <property type="protein sequence ID" value="TWT32391.1"/>
    <property type="molecule type" value="Genomic_DNA"/>
</dbReference>
<evidence type="ECO:0000313" key="2">
    <source>
        <dbReference type="EMBL" id="TWT32391.1"/>
    </source>
</evidence>
<dbReference type="Proteomes" id="UP000316714">
    <property type="component" value="Unassembled WGS sequence"/>
</dbReference>
<proteinExistence type="predicted"/>
<accession>A0A5C5V1V3</accession>
<feature type="transmembrane region" description="Helical" evidence="1">
    <location>
        <begin position="6"/>
        <end position="25"/>
    </location>
</feature>
<keyword evidence="1" id="KW-0472">Membrane</keyword>
<dbReference type="AlphaFoldDB" id="A0A5C5V1V3"/>
<keyword evidence="1" id="KW-0812">Transmembrane</keyword>
<keyword evidence="1" id="KW-1133">Transmembrane helix</keyword>
<evidence type="ECO:0000256" key="1">
    <source>
        <dbReference type="SAM" id="Phobius"/>
    </source>
</evidence>
<feature type="transmembrane region" description="Helical" evidence="1">
    <location>
        <begin position="37"/>
        <end position="57"/>
    </location>
</feature>
<organism evidence="2 3">
    <name type="scientific">Posidoniimonas corsicana</name>
    <dbReference type="NCBI Taxonomy" id="1938618"/>
    <lineage>
        <taxon>Bacteria</taxon>
        <taxon>Pseudomonadati</taxon>
        <taxon>Planctomycetota</taxon>
        <taxon>Planctomycetia</taxon>
        <taxon>Pirellulales</taxon>
        <taxon>Lacipirellulaceae</taxon>
        <taxon>Posidoniimonas</taxon>
    </lineage>
</organism>
<protein>
    <submittedName>
        <fullName evidence="2">Uncharacterized protein</fullName>
    </submittedName>
</protein>
<name>A0A5C5V1V3_9BACT</name>
<comment type="caution">
    <text evidence="2">The sequence shown here is derived from an EMBL/GenBank/DDBJ whole genome shotgun (WGS) entry which is preliminary data.</text>
</comment>